<dbReference type="InterPro" id="IPR015915">
    <property type="entry name" value="Kelch-typ_b-propeller"/>
</dbReference>
<keyword evidence="1" id="KW-0880">Kelch repeat</keyword>
<evidence type="ECO:0000256" key="1">
    <source>
        <dbReference type="ARBA" id="ARBA00022441"/>
    </source>
</evidence>
<dbReference type="InterPro" id="IPR037293">
    <property type="entry name" value="Gal_Oxidase_central_sf"/>
</dbReference>
<dbReference type="InterPro" id="IPR026444">
    <property type="entry name" value="Secre_tail"/>
</dbReference>
<dbReference type="SMART" id="SM00612">
    <property type="entry name" value="Kelch"/>
    <property type="match status" value="4"/>
</dbReference>
<dbReference type="RefSeq" id="WP_098076242.1">
    <property type="nucleotide sequence ID" value="NZ_PDEQ01000006.1"/>
</dbReference>
<evidence type="ECO:0000313" key="6">
    <source>
        <dbReference type="EMBL" id="PEN12830.1"/>
    </source>
</evidence>
<name>A0A2A8CW51_9BACT</name>
<dbReference type="NCBIfam" id="TIGR04183">
    <property type="entry name" value="Por_Secre_tail"/>
    <property type="match status" value="1"/>
</dbReference>
<accession>A0A2A8CW51</accession>
<evidence type="ECO:0000256" key="3">
    <source>
        <dbReference type="SAM" id="MobiDB-lite"/>
    </source>
</evidence>
<evidence type="ECO:0000256" key="2">
    <source>
        <dbReference type="ARBA" id="ARBA00022737"/>
    </source>
</evidence>
<dbReference type="InterPro" id="IPR008979">
    <property type="entry name" value="Galactose-bd-like_sf"/>
</dbReference>
<evidence type="ECO:0000313" key="7">
    <source>
        <dbReference type="Proteomes" id="UP000220102"/>
    </source>
</evidence>
<keyword evidence="7" id="KW-1185">Reference proteome</keyword>
<comment type="caution">
    <text evidence="6">The sequence shown here is derived from an EMBL/GenBank/DDBJ whole genome shotgun (WGS) entry which is preliminary data.</text>
</comment>
<dbReference type="Pfam" id="PF11721">
    <property type="entry name" value="Malectin"/>
    <property type="match status" value="1"/>
</dbReference>
<feature type="compositionally biased region" description="Acidic residues" evidence="3">
    <location>
        <begin position="917"/>
        <end position="929"/>
    </location>
</feature>
<dbReference type="Proteomes" id="UP000220102">
    <property type="component" value="Unassembled WGS sequence"/>
</dbReference>
<dbReference type="PANTHER" id="PTHR24412">
    <property type="entry name" value="KELCH PROTEIN"/>
    <property type="match status" value="1"/>
</dbReference>
<feature type="region of interest" description="Disordered" evidence="3">
    <location>
        <begin position="911"/>
        <end position="935"/>
    </location>
</feature>
<dbReference type="PANTHER" id="PTHR24412:SF489">
    <property type="entry name" value="RING FINGER DOMAIN AND KELCH REPEAT-CONTAINING PROTEIN DDB_G0271372"/>
    <property type="match status" value="1"/>
</dbReference>
<dbReference type="InterPro" id="IPR044060">
    <property type="entry name" value="Bacterial_rp_domain"/>
</dbReference>
<feature type="domain" description="Bacterial repeat" evidence="5">
    <location>
        <begin position="1732"/>
        <end position="1801"/>
    </location>
</feature>
<dbReference type="Gene3D" id="2.120.10.30">
    <property type="entry name" value="TolB, C-terminal domain"/>
    <property type="match status" value="1"/>
</dbReference>
<protein>
    <submittedName>
        <fullName evidence="6">Uncharacterized protein</fullName>
    </submittedName>
</protein>
<gene>
    <name evidence="6" type="ORF">CRI94_12560</name>
</gene>
<dbReference type="EMBL" id="PDEQ01000006">
    <property type="protein sequence ID" value="PEN12830.1"/>
    <property type="molecule type" value="Genomic_DNA"/>
</dbReference>
<organism evidence="6 7">
    <name type="scientific">Longibacter salinarum</name>
    <dbReference type="NCBI Taxonomy" id="1850348"/>
    <lineage>
        <taxon>Bacteria</taxon>
        <taxon>Pseudomonadati</taxon>
        <taxon>Rhodothermota</taxon>
        <taxon>Rhodothermia</taxon>
        <taxon>Rhodothermales</taxon>
        <taxon>Salisaetaceae</taxon>
        <taxon>Longibacter</taxon>
    </lineage>
</organism>
<feature type="domain" description="Bacterial repeat" evidence="5">
    <location>
        <begin position="1657"/>
        <end position="1726"/>
    </location>
</feature>
<dbReference type="Gene3D" id="2.130.10.80">
    <property type="entry name" value="Galactose oxidase/kelch, beta-propeller"/>
    <property type="match status" value="1"/>
</dbReference>
<reference evidence="6 7" key="1">
    <citation type="submission" date="2017-10" db="EMBL/GenBank/DDBJ databases">
        <title>Draft genome of Longibacter Salinarum.</title>
        <authorList>
            <person name="Goh K.M."/>
            <person name="Shamsir M.S."/>
            <person name="Lim S.W."/>
        </authorList>
    </citation>
    <scope>NUCLEOTIDE SEQUENCE [LARGE SCALE GENOMIC DNA]</scope>
    <source>
        <strain evidence="6 7">KCTC 52045</strain>
    </source>
</reference>
<keyword evidence="2" id="KW-0677">Repeat</keyword>
<dbReference type="SUPFAM" id="SSF117281">
    <property type="entry name" value="Kelch motif"/>
    <property type="match status" value="1"/>
</dbReference>
<feature type="domain" description="Malectin" evidence="4">
    <location>
        <begin position="1502"/>
        <end position="1640"/>
    </location>
</feature>
<dbReference type="SUPFAM" id="SSF49785">
    <property type="entry name" value="Galactose-binding domain-like"/>
    <property type="match status" value="1"/>
</dbReference>
<sequence>MSGLRRVTRRYFTSWATTLNGYLFLLLLLVSLLLYPVSAVAQSFTTSTLQNLDLSAPTSLQFGPDGRLYVAQQNGLIQAITISKGSANNYTATAVESITAIQSIPNHNDDGTLAPSEWQGQRQVTGIYVSSNPQDESLPVLYVGSSDPRIGAGSDGSDANLDTNSGVLTKLTYDGTSWSAIDLVRGLPRSEENHSVNGIQMDATSNTLYVAVGGHTNAGAPSNNFALTTEYAYSAAVLTIDLATIEALPTKTDSNGRMYKYNMPTLNDPTRTDVGIGVWQTDAAGIEDRHETSFINVDGRFYMIGSRESQTVQTYDPVSASWSAGSTMPTGTGWPGSLHHFQAVEIGGVVYAVGGMTGACCNEPPATNVYEYDTASDSWSIGAEIPVDRRRGGGGAAVYNGQIYLLGGNANGHNGPATAKFDAFDPSTGTWTTLPDAPHARDHFFVTVYNNKLYAIGGRESDPSDGTIFNQTVPEVDVYDFDSGTWSTLAESSNLPTPRAAAPTGLINGEIIVAGGESNLQSNAYDTVEAFNVATETWRTLSPMNSGRHGTQAVVYDNQMYVAAGSPFQGSPQGVTLDVEVLDLSPSSGYTDENDPFGGNDGLNQAKITTDSPVQIYSPGWRNAYDLVLTEGGNLWVIDNGANPGWGGHPLGESDYPSDPDGDLPGTCTNAYDPNEPGSTSMGPGGDPKVNNKDNLHLVTAGYYGGHPAPVRGNDEAGLYLNGAWLEPGDPQLPSDWAEVVPTANPIECDYRSAGDDDGALATWHKLSVNGIAEYLAQGNLQGDLMLASLNDGTIKHVDVDASGTGVVTTSNLASGLSAPLDLTITGDDSPYPGVIWVATYGGGGSIAILEPDEDLLCSGTYDDTIDEDGDNYTNADEIDNGVNACSASDVPLNNDAALEQEEIDSGTRDFLVSDLNDPDDDNDGEADLTDPFQVDGSNGTNLNVPAFKDLFLADLNVNLAGGIGFTGLMTNGSTDYKSMFEPSNLLTGGATGQFSIIEVGSGTAYGTTNNLSNGFQFGIAPPSVPYRVEAQLIGSYFNNAPTDGFEQGIFVGTGDQSNFVSLTLSASSDFSAQGADGGLEFVIESDDSVSRQLFPVNGLVDTAENVSLFIYIDPDASTVQAAYAVGSNPEVKLGTSVSVSGALLDAMTGSHTLSSSGLPTGLAVGTMATTGGSASTFQADYEYFRIEEAPQTSAGTLAVTQNGTIDATTSSSGAFVVTNDSADGELIQSVRIDLRSALISDAVFDPLGTAGATDAVTLTPADGGSSTGFSGHSFVEPTNGTDGDDGYGVLELTFTEFDPTESFSFSVDVDPTSIKGTEPPGPNNAAHVSGLELTGTDVQMTFSTGLSYSSKIFRGYGSSTTSGGVAIAKSGRPATPSISIDGITTLPTTVNSAGQTVRVTGTPGETVRLLQTEAALHLPSTGGYQVSPYDVNSVKQVQEYTATLDNNGTAEISINLLNSSADGGYNVLSAVVVDQSGSQSDPSDRVLLKYEPLQLVSEQRLNTGGSAYTATTGEVWSGDQYNSGGTKYKVSSTTAIAGTQEDPLYRTERYGDMTYDIPVSDGSYTVRLHFAELFFGVERGTNDPGQRVFDVSAEGSLILDDFDILAETGAPLTALVKEVSGITVSDGSLTLNFTSVVNNAKVSAIEVLSEDTSVSYTLTTNVQGSGTVTQSPDQSTYAPGTIVELTATPAAGWEFVEWTGDVTGSTNPISVTMDSDVTVSATFTESTSATYTVSTSTQGTGTVTKTPDQASYDAGSSVELTAEPGSGWLFAGWSGDVTGTSNPISVTVDSNIAVTATFSEQIEQYTLNTQVVGEGSIVKSPNQDFYDQGTVVSVEAVPASGWYFAGWSGERTGTNNPIEFTMNADYLITATFEPLPTSDSFVASMSVTSGSVTLQRSFGTSGTATSGFDPGEDVKAPPTPPVDAFDARFIGGSFDLFTDIRPSVTYPSTLEWTLDVQGSTNPITLSWEPALLPLGTFEMSSSSSSNVVNMKSQSSTTLSGTPSTLTITFSPYDPADLASFTESIGTGWTLWGLSYDVGAVPSATLLPLIEPGSILGYNGGYVAFSQVRNGQGYWINAPAGGSQTYDGFPLTSVRVHLNTGWNLISGPNCTVPLPSEVVTAYRYSNGSYTTTTSTVPFEGIWVRVSDPITITLDCTSSATIASSKSMSDAEPVEPRMSMQFKDAHGATQVLQISDVNNPAIVDQYAMPPKPPTGSFDVRFDGDSRLLTTTTSTISLQASAYPISVSVSGKAAAGTAEEVGGGASRRTYDLRDGATFVLNDSTVSSLRLSLPLSALKDVPSSFELKGNYPNPFHSSTDIVLDVPIPAVVSMDVYNVLGQRVIRVPERGIQAGRNQRLTLEAGNLAAGMYLYRLTVKIDDRSISRTGKMTIIR</sequence>
<dbReference type="InterPro" id="IPR006652">
    <property type="entry name" value="Kelch_1"/>
</dbReference>
<dbReference type="OrthoDB" id="9773411at2"/>
<dbReference type="SUPFAM" id="SSF63829">
    <property type="entry name" value="Calcium-dependent phosphotriesterase"/>
    <property type="match status" value="1"/>
</dbReference>
<dbReference type="Pfam" id="PF24681">
    <property type="entry name" value="Kelch_KLHDC2_KLHL20_DRC7"/>
    <property type="match status" value="1"/>
</dbReference>
<dbReference type="Gene3D" id="2.120.10.80">
    <property type="entry name" value="Kelch-type beta propeller"/>
    <property type="match status" value="1"/>
</dbReference>
<evidence type="ECO:0000259" key="4">
    <source>
        <dbReference type="Pfam" id="PF11721"/>
    </source>
</evidence>
<proteinExistence type="predicted"/>
<dbReference type="Pfam" id="PF18998">
    <property type="entry name" value="Flg_new_2"/>
    <property type="match status" value="3"/>
</dbReference>
<evidence type="ECO:0000259" key="5">
    <source>
        <dbReference type="Pfam" id="PF18998"/>
    </source>
</evidence>
<dbReference type="Gene3D" id="2.60.120.430">
    <property type="entry name" value="Galactose-binding lectin"/>
    <property type="match status" value="1"/>
</dbReference>
<dbReference type="InterPro" id="IPR011042">
    <property type="entry name" value="6-blade_b-propeller_TolB-like"/>
</dbReference>
<feature type="domain" description="Bacterial repeat" evidence="5">
    <location>
        <begin position="1806"/>
        <end position="1875"/>
    </location>
</feature>
<dbReference type="InterPro" id="IPR021720">
    <property type="entry name" value="Malectin_dom"/>
</dbReference>